<dbReference type="Proteomes" id="UP001283366">
    <property type="component" value="Unassembled WGS sequence"/>
</dbReference>
<keyword evidence="3 10" id="KW-1134">Transmembrane beta strand</keyword>
<dbReference type="RefSeq" id="WP_087482398.1">
    <property type="nucleotide sequence ID" value="NZ_AP024883.1"/>
</dbReference>
<dbReference type="EMBL" id="JAWRCO010000001">
    <property type="protein sequence ID" value="MDW6002901.1"/>
    <property type="molecule type" value="Genomic_DNA"/>
</dbReference>
<gene>
    <name evidence="13" type="primary">mdtP_2</name>
    <name evidence="12" type="ORF">SBX37_08525</name>
    <name evidence="13" type="ORF">VIM7927_03712</name>
</gene>
<evidence type="ECO:0000256" key="7">
    <source>
        <dbReference type="ARBA" id="ARBA00023139"/>
    </source>
</evidence>
<evidence type="ECO:0000313" key="13">
    <source>
        <dbReference type="EMBL" id="SMS02390.1"/>
    </source>
</evidence>
<dbReference type="PANTHER" id="PTHR30203:SF20">
    <property type="entry name" value="MULTIDRUG RESISTANCE OUTER MEMBRANE PROTEIN MDTP-RELATED"/>
    <property type="match status" value="1"/>
</dbReference>
<dbReference type="EMBL" id="FXXI01000009">
    <property type="protein sequence ID" value="SMS02390.1"/>
    <property type="molecule type" value="Genomic_DNA"/>
</dbReference>
<dbReference type="GO" id="GO:0009279">
    <property type="term" value="C:cell outer membrane"/>
    <property type="evidence" value="ECO:0007669"/>
    <property type="project" value="UniProtKB-SubCell"/>
</dbReference>
<comment type="function">
    <text evidence="9">Could be involved in resistance to puromycin, acriflavine and tetraphenylarsonium chloride.</text>
</comment>
<keyword evidence="8 10" id="KW-0449">Lipoprotein</keyword>
<reference evidence="12 15" key="2">
    <citation type="submission" date="2023-11" db="EMBL/GenBank/DDBJ databases">
        <title>Plant-associative lifestyle of Vibrio porteresiae and its evolutionary dynamics.</title>
        <authorList>
            <person name="Rameshkumar N."/>
            <person name="Kirti K."/>
        </authorList>
    </citation>
    <scope>NUCLEOTIDE SEQUENCE [LARGE SCALE GENOMIC DNA]</scope>
    <source>
        <strain evidence="12 15">MSSRF38</strain>
    </source>
</reference>
<evidence type="ECO:0000256" key="1">
    <source>
        <dbReference type="ARBA" id="ARBA00004370"/>
    </source>
</evidence>
<proteinExistence type="inferred from homology"/>
<evidence type="ECO:0000313" key="15">
    <source>
        <dbReference type="Proteomes" id="UP001283366"/>
    </source>
</evidence>
<evidence type="ECO:0000256" key="5">
    <source>
        <dbReference type="ARBA" id="ARBA00022729"/>
    </source>
</evidence>
<dbReference type="PROSITE" id="PS51257">
    <property type="entry name" value="PROKAR_LIPOPROTEIN"/>
    <property type="match status" value="1"/>
</dbReference>
<dbReference type="Proteomes" id="UP000196125">
    <property type="component" value="Unassembled WGS sequence"/>
</dbReference>
<dbReference type="Gene3D" id="1.20.1600.10">
    <property type="entry name" value="Outer membrane efflux proteins (OEP)"/>
    <property type="match status" value="1"/>
</dbReference>
<dbReference type="InterPro" id="IPR003423">
    <property type="entry name" value="OMP_efflux"/>
</dbReference>
<dbReference type="PANTHER" id="PTHR30203">
    <property type="entry name" value="OUTER MEMBRANE CATION EFFLUX PROTEIN"/>
    <property type="match status" value="1"/>
</dbReference>
<keyword evidence="5" id="KW-0732">Signal</keyword>
<evidence type="ECO:0000313" key="14">
    <source>
        <dbReference type="Proteomes" id="UP000196125"/>
    </source>
</evidence>
<organism evidence="13 14">
    <name type="scientific">Vibrio mangrovi</name>
    <dbReference type="NCBI Taxonomy" id="474394"/>
    <lineage>
        <taxon>Bacteria</taxon>
        <taxon>Pseudomonadati</taxon>
        <taxon>Pseudomonadota</taxon>
        <taxon>Gammaproteobacteria</taxon>
        <taxon>Vibrionales</taxon>
        <taxon>Vibrionaceae</taxon>
        <taxon>Vibrio</taxon>
    </lineage>
</organism>
<keyword evidence="6 10" id="KW-0472">Membrane</keyword>
<feature type="coiled-coil region" evidence="11">
    <location>
        <begin position="397"/>
        <end position="455"/>
    </location>
</feature>
<evidence type="ECO:0000256" key="2">
    <source>
        <dbReference type="ARBA" id="ARBA00007613"/>
    </source>
</evidence>
<dbReference type="OrthoDB" id="9770517at2"/>
<dbReference type="Pfam" id="PF02321">
    <property type="entry name" value="OEP"/>
    <property type="match status" value="2"/>
</dbReference>
<reference evidence="13 14" key="1">
    <citation type="submission" date="2017-05" db="EMBL/GenBank/DDBJ databases">
        <authorList>
            <person name="Song R."/>
            <person name="Chenine A.L."/>
            <person name="Ruprecht R.M."/>
        </authorList>
    </citation>
    <scope>NUCLEOTIDE SEQUENCE [LARGE SCALE GENOMIC DNA]</scope>
    <source>
        <strain evidence="13 14">CECT 7927</strain>
    </source>
</reference>
<protein>
    <submittedName>
        <fullName evidence="12">Efflux transporter outer membrane subunit</fullName>
    </submittedName>
    <submittedName>
        <fullName evidence="13">Multidrug resistance outer membrane protein MdtP</fullName>
    </submittedName>
</protein>
<evidence type="ECO:0000256" key="11">
    <source>
        <dbReference type="SAM" id="Coils"/>
    </source>
</evidence>
<dbReference type="GO" id="GO:0015562">
    <property type="term" value="F:efflux transmembrane transporter activity"/>
    <property type="evidence" value="ECO:0007669"/>
    <property type="project" value="InterPro"/>
</dbReference>
<keyword evidence="15" id="KW-1185">Reference proteome</keyword>
<comment type="similarity">
    <text evidence="2 10">Belongs to the outer membrane factor (OMF) (TC 1.B.17) family.</text>
</comment>
<sequence length="496" mass="55180">MVVKATAFAAVVFTSVTFLFGCSVPGDIQPLNKMHTEPILAHSQHTIQNSSFQAEWPQQHWWLSFNDPQLNHLIQQSLEYSPTIQLARARLSRANALVVQADSLFDPTLSAQTYMRRSRLSRQEDYSMQGNRYSTSRGLGLDFSYSFDLWGGNRAAWEAAVDSEKAAEVDHQSARIMLSTDIVAEYVRLSNAYKLLELAKKDRSRSERIVEITQGLLEHGLTSEDRLYIAQSSLATAQQKVKKRLLMIHQIKNALAISVGQGTDIADTITPPELSLDPGIPLPEELPANLMSHRPDIIAALWRVEAASQNIKVAKSRFYPNFNLSAMAGVKSLLGDAVFTDVSRSWNVTPAISLPLFQRELKANLLERTSDYDEAVAQYNQILIGALGDIADHILTLQSIQAQLKDASQSLLLAEKSYHITEKRYQAGMGSQLEVLRSEQQLLLAESELIDLKNQREEVKISLVRSLGGGYQSSASSETKSVATTYMPVVNMSIVE</sequence>
<dbReference type="InterPro" id="IPR010131">
    <property type="entry name" value="MdtP/NodT-like"/>
</dbReference>
<keyword evidence="4 10" id="KW-0812">Transmembrane</keyword>
<evidence type="ECO:0000256" key="9">
    <source>
        <dbReference type="ARBA" id="ARBA00037313"/>
    </source>
</evidence>
<evidence type="ECO:0000256" key="8">
    <source>
        <dbReference type="ARBA" id="ARBA00023288"/>
    </source>
</evidence>
<dbReference type="NCBIfam" id="TIGR01845">
    <property type="entry name" value="outer_NodT"/>
    <property type="match status" value="1"/>
</dbReference>
<dbReference type="Gene3D" id="2.20.200.10">
    <property type="entry name" value="Outer membrane efflux proteins (OEP)"/>
    <property type="match status" value="1"/>
</dbReference>
<evidence type="ECO:0000313" key="12">
    <source>
        <dbReference type="EMBL" id="MDW6002901.1"/>
    </source>
</evidence>
<evidence type="ECO:0000256" key="10">
    <source>
        <dbReference type="RuleBase" id="RU362097"/>
    </source>
</evidence>
<dbReference type="AlphaFoldDB" id="A0A1Y6IZZ1"/>
<accession>A0A1Y6IZZ1</accession>
<evidence type="ECO:0000256" key="6">
    <source>
        <dbReference type="ARBA" id="ARBA00023136"/>
    </source>
</evidence>
<evidence type="ECO:0000256" key="3">
    <source>
        <dbReference type="ARBA" id="ARBA00022452"/>
    </source>
</evidence>
<keyword evidence="7 10" id="KW-0564">Palmitate</keyword>
<dbReference type="SUPFAM" id="SSF56954">
    <property type="entry name" value="Outer membrane efflux proteins (OEP)"/>
    <property type="match status" value="1"/>
</dbReference>
<comment type="subcellular location">
    <subcellularLocation>
        <location evidence="10">Cell outer membrane</location>
        <topology evidence="10">Lipid-anchor</topology>
    </subcellularLocation>
    <subcellularLocation>
        <location evidence="1">Membrane</location>
    </subcellularLocation>
</comment>
<name>A0A1Y6IZZ1_9VIBR</name>
<keyword evidence="11" id="KW-0175">Coiled coil</keyword>
<evidence type="ECO:0000256" key="4">
    <source>
        <dbReference type="ARBA" id="ARBA00022692"/>
    </source>
</evidence>